<feature type="domain" description="Cyclin-like" evidence="2">
    <location>
        <begin position="18"/>
        <end position="137"/>
    </location>
</feature>
<dbReference type="Pfam" id="PF00134">
    <property type="entry name" value="Cyclin_N"/>
    <property type="match status" value="1"/>
</dbReference>
<keyword evidence="4" id="KW-1185">Reference proteome</keyword>
<comment type="similarity">
    <text evidence="1">Belongs to the cyclin family.</text>
</comment>
<dbReference type="InterPro" id="IPR036915">
    <property type="entry name" value="Cyclin-like_sf"/>
</dbReference>
<evidence type="ECO:0000313" key="4">
    <source>
        <dbReference type="Proteomes" id="UP000249464"/>
    </source>
</evidence>
<name>A0A2X0MGG3_9BASI</name>
<dbReference type="GO" id="GO:0016538">
    <property type="term" value="F:cyclin-dependent protein serine/threonine kinase regulator activity"/>
    <property type="evidence" value="ECO:0007669"/>
    <property type="project" value="InterPro"/>
</dbReference>
<gene>
    <name evidence="3" type="primary">BQ5605_C034g11281</name>
    <name evidence="3" type="ORF">BQ5605_C034G11281</name>
</gene>
<reference evidence="3 4" key="1">
    <citation type="submission" date="2016-11" db="EMBL/GenBank/DDBJ databases">
        <authorList>
            <person name="Jaros S."/>
            <person name="Januszkiewicz K."/>
            <person name="Wedrychowicz H."/>
        </authorList>
    </citation>
    <scope>NUCLEOTIDE SEQUENCE [LARGE SCALE GENOMIC DNA]</scope>
</reference>
<dbReference type="SMART" id="SM00385">
    <property type="entry name" value="CYCLIN"/>
    <property type="match status" value="2"/>
</dbReference>
<accession>A0A2X0MGG3</accession>
<dbReference type="EMBL" id="FQNC01000065">
    <property type="protein sequence ID" value="SGY99346.1"/>
    <property type="molecule type" value="Genomic_DNA"/>
</dbReference>
<dbReference type="InterPro" id="IPR006671">
    <property type="entry name" value="Cyclin_N"/>
</dbReference>
<evidence type="ECO:0000256" key="1">
    <source>
        <dbReference type="RuleBase" id="RU000383"/>
    </source>
</evidence>
<dbReference type="SUPFAM" id="SSF47954">
    <property type="entry name" value="Cyclin-like"/>
    <property type="match status" value="2"/>
</dbReference>
<dbReference type="STRING" id="796604.A0A2X0MGG3"/>
<keyword evidence="1" id="KW-0195">Cyclin</keyword>
<feature type="domain" description="Cyclin-like" evidence="2">
    <location>
        <begin position="150"/>
        <end position="237"/>
    </location>
</feature>
<organism evidence="3 4">
    <name type="scientific">Microbotryum silenes-dioicae</name>
    <dbReference type="NCBI Taxonomy" id="796604"/>
    <lineage>
        <taxon>Eukaryota</taxon>
        <taxon>Fungi</taxon>
        <taxon>Dikarya</taxon>
        <taxon>Basidiomycota</taxon>
        <taxon>Pucciniomycotina</taxon>
        <taxon>Microbotryomycetes</taxon>
        <taxon>Microbotryales</taxon>
        <taxon>Microbotryaceae</taxon>
        <taxon>Microbotryum</taxon>
    </lineage>
</organism>
<protein>
    <submittedName>
        <fullName evidence="3">BQ5605_C034g11281 protein</fullName>
    </submittedName>
</protein>
<proteinExistence type="inferred from homology"/>
<dbReference type="InterPro" id="IPR013763">
    <property type="entry name" value="Cyclin-like_dom"/>
</dbReference>
<dbReference type="Gene3D" id="1.10.472.10">
    <property type="entry name" value="Cyclin-like"/>
    <property type="match status" value="2"/>
</dbReference>
<dbReference type="AlphaFoldDB" id="A0A2X0MGG3"/>
<dbReference type="CDD" id="cd20533">
    <property type="entry name" value="CYCLIN_CCNL_rpt2"/>
    <property type="match status" value="1"/>
</dbReference>
<dbReference type="InterPro" id="IPR043198">
    <property type="entry name" value="Cyclin/Ssn8"/>
</dbReference>
<dbReference type="PIRSF" id="PIRSF036580">
    <property type="entry name" value="Cyclin_L"/>
    <property type="match status" value="1"/>
</dbReference>
<evidence type="ECO:0000313" key="3">
    <source>
        <dbReference type="EMBL" id="SGY99346.1"/>
    </source>
</evidence>
<dbReference type="PANTHER" id="PTHR10026">
    <property type="entry name" value="CYCLIN"/>
    <property type="match status" value="1"/>
</dbReference>
<evidence type="ECO:0000259" key="2">
    <source>
        <dbReference type="SMART" id="SM00385"/>
    </source>
</evidence>
<sequence length="283" mass="31674">MACHLASSGTSELANGAILIQQVGLMLKAQVDPLIVMATAQILFQRFWFVTSLKHFGIRDIGLGALFLASKLEESPIRIRDLINCYAYLLEFIAHQGRQPTTTSTPLPSDYVPMDYFASSFYDTKDALVVAEMQLLKRLGFQTQSNLPYGHLVNYLKVLELTSYPELVKQSWGYANDMLQTPSPALYPPSTLAVAAIYLATRKHDPPIALPLVPEPWWVLFDATEEDVVDVCTRLLDLYRQWKLDAFGDADQAGIWKVCAKLPHDKQGVRDLIEVATARNNNA</sequence>
<dbReference type="GO" id="GO:0006357">
    <property type="term" value="P:regulation of transcription by RNA polymerase II"/>
    <property type="evidence" value="ECO:0007669"/>
    <property type="project" value="InterPro"/>
</dbReference>
<dbReference type="Proteomes" id="UP000249464">
    <property type="component" value="Unassembled WGS sequence"/>
</dbReference>